<dbReference type="EMBL" id="NUDP01000001">
    <property type="protein sequence ID" value="PEM74145.1"/>
    <property type="molecule type" value="Genomic_DNA"/>
</dbReference>
<dbReference type="PANTHER" id="PTHR41307">
    <property type="entry name" value="MEMBRANE PROTEIN-RELATED"/>
    <property type="match status" value="1"/>
</dbReference>
<evidence type="ECO:0000313" key="2">
    <source>
        <dbReference type="Proteomes" id="UP000219775"/>
    </source>
</evidence>
<reference evidence="1 2" key="1">
    <citation type="submission" date="2017-09" db="EMBL/GenBank/DDBJ databases">
        <title>Large-scale bioinformatics analysis of Bacillus genomes uncovers conserved roles of natural products in bacterial physiology.</title>
        <authorList>
            <consortium name="Agbiome Team Llc"/>
            <person name="Bleich R.M."/>
            <person name="Grubbs K.J."/>
            <person name="Santa Maria K.C."/>
            <person name="Allen S.E."/>
            <person name="Farag S."/>
            <person name="Shank E.A."/>
            <person name="Bowers A."/>
        </authorList>
    </citation>
    <scope>NUCLEOTIDE SEQUENCE [LARGE SCALE GENOMIC DNA]</scope>
    <source>
        <strain evidence="1 2">AFS009893</strain>
    </source>
</reference>
<proteinExistence type="predicted"/>
<gene>
    <name evidence="1" type="ORF">CN613_00765</name>
</gene>
<accession>A0A2B4MI23</accession>
<dbReference type="PANTHER" id="PTHR41307:SF1">
    <property type="entry name" value="MEMBRANE PROTEIN"/>
    <property type="match status" value="1"/>
</dbReference>
<organism evidence="1 2">
    <name type="scientific">Bacillus pseudomycoides</name>
    <dbReference type="NCBI Taxonomy" id="64104"/>
    <lineage>
        <taxon>Bacteria</taxon>
        <taxon>Bacillati</taxon>
        <taxon>Bacillota</taxon>
        <taxon>Bacilli</taxon>
        <taxon>Bacillales</taxon>
        <taxon>Bacillaceae</taxon>
        <taxon>Bacillus</taxon>
        <taxon>Bacillus cereus group</taxon>
    </lineage>
</organism>
<protein>
    <submittedName>
        <fullName evidence="1">Uncharacterized protein</fullName>
    </submittedName>
</protein>
<dbReference type="SUPFAM" id="SSF158560">
    <property type="entry name" value="BH3980-like"/>
    <property type="match status" value="1"/>
</dbReference>
<dbReference type="AlphaFoldDB" id="A0A2B4MI23"/>
<evidence type="ECO:0000313" key="1">
    <source>
        <dbReference type="EMBL" id="PEM74145.1"/>
    </source>
</evidence>
<comment type="caution">
    <text evidence="1">The sequence shown here is derived from an EMBL/GenBank/DDBJ whole genome shotgun (WGS) entry which is preliminary data.</text>
</comment>
<name>A0A2B4MI23_9BACI</name>
<dbReference type="Proteomes" id="UP000219775">
    <property type="component" value="Unassembled WGS sequence"/>
</dbReference>
<sequence>MDHVGKSNAEREGEAQVMLSTEAQNFLLNMRIFLAAKGVKESDIESFLEDAELHLIEGENDGKSVEDIFGSSPKVYVNELVRIGVIKLAILFVLVMIHTKLETRKVNI</sequence>